<dbReference type="STRING" id="104623.Ser39006_00589"/>
<keyword evidence="5" id="KW-1185">Reference proteome</keyword>
<dbReference type="EMBL" id="CP025084">
    <property type="protein sequence ID" value="AUH02989.1"/>
    <property type="molecule type" value="Genomic_DNA"/>
</dbReference>
<accession>A0A2I5TEL3</accession>
<evidence type="ECO:0000256" key="2">
    <source>
        <dbReference type="ARBA" id="ARBA00022679"/>
    </source>
</evidence>
<dbReference type="Proteomes" id="UP000233778">
    <property type="component" value="Chromosome"/>
</dbReference>
<dbReference type="Pfam" id="PF01075">
    <property type="entry name" value="Glyco_transf_9"/>
    <property type="match status" value="1"/>
</dbReference>
<dbReference type="GO" id="GO:0009244">
    <property type="term" value="P:lipopolysaccharide core region biosynthetic process"/>
    <property type="evidence" value="ECO:0007669"/>
    <property type="project" value="TreeGrafter"/>
</dbReference>
<reference evidence="4 5" key="1">
    <citation type="journal article" date="2013" name="Genome Announc.">
        <title>Draft genome sequence of Serratia sp. strain ATCC 39006, a model bacterium for analysis of the biosynthesis and regulation of prodigiosin, a carbapenem, and gas vesicles.</title>
        <authorList>
            <person name="Fineran P.C."/>
            <person name="Iglesias Cans M.C."/>
            <person name="Ramsay J.P."/>
            <person name="Wilf N.M."/>
            <person name="Cossyleon D."/>
            <person name="McNeil M.B."/>
            <person name="Williamson N.R."/>
            <person name="Monson R.E."/>
            <person name="Becher S.A."/>
            <person name="Stanton J.A."/>
            <person name="Brugger K."/>
            <person name="Brown S.D."/>
            <person name="Salmond G.P."/>
        </authorList>
    </citation>
    <scope>NUCLEOTIDE SEQUENCE [LARGE SCALE GENOMIC DNA]</scope>
    <source>
        <strain evidence="4">ATCC 39006</strain>
        <strain evidence="5">ATCC 39006 / SC 11482</strain>
    </source>
</reference>
<dbReference type="PANTHER" id="PTHR30160:SF1">
    <property type="entry name" value="LIPOPOLYSACCHARIDE 1,2-N-ACETYLGLUCOSAMINETRANSFERASE-RELATED"/>
    <property type="match status" value="1"/>
</dbReference>
<dbReference type="InterPro" id="IPR002201">
    <property type="entry name" value="Glyco_trans_9"/>
</dbReference>
<dbReference type="GO" id="GO:0005829">
    <property type="term" value="C:cytosol"/>
    <property type="evidence" value="ECO:0007669"/>
    <property type="project" value="TreeGrafter"/>
</dbReference>
<evidence type="ECO:0000256" key="1">
    <source>
        <dbReference type="ARBA" id="ARBA00022676"/>
    </source>
</evidence>
<dbReference type="NCBIfam" id="TIGR02201">
    <property type="entry name" value="heptsyl_trn_III"/>
    <property type="match status" value="1"/>
</dbReference>
<dbReference type="KEGG" id="sera:Ser39006_001835"/>
<dbReference type="SUPFAM" id="SSF53756">
    <property type="entry name" value="UDP-Glycosyltransferase/glycogen phosphorylase"/>
    <property type="match status" value="1"/>
</dbReference>
<name>A0A2I5TEL3_SERS3</name>
<dbReference type="EMBL" id="CP025085">
    <property type="protein sequence ID" value="AUG98674.1"/>
    <property type="molecule type" value="Genomic_DNA"/>
</dbReference>
<dbReference type="OrthoDB" id="9781892at2"/>
<evidence type="ECO:0000313" key="4">
    <source>
        <dbReference type="EMBL" id="AUH02989.1"/>
    </source>
</evidence>
<keyword evidence="2 4" id="KW-0808">Transferase</keyword>
<reference evidence="4" key="2">
    <citation type="submission" date="2013-09" db="EMBL/GenBank/DDBJ databases">
        <authorList>
            <person name="Wang G."/>
            <person name="Yang Y."/>
            <person name="Su Y."/>
        </authorList>
    </citation>
    <scope>NUCLEOTIDE SEQUENCE</scope>
    <source>
        <strain evidence="4">ATCC 39006</strain>
    </source>
</reference>
<dbReference type="AlphaFoldDB" id="A0A2I5TEL3"/>
<dbReference type="KEGG" id="serq:CWC46_01835"/>
<dbReference type="RefSeq" id="WP_021013864.1">
    <property type="nucleotide sequence ID" value="NZ_CP025084.1"/>
</dbReference>
<gene>
    <name evidence="4" type="primary">rfaQ</name>
    <name evidence="3" type="ORF">CWC46_01835</name>
    <name evidence="4" type="ORF">Ser39006_001835</name>
</gene>
<reference evidence="3 6" key="3">
    <citation type="submission" date="2017-11" db="EMBL/GenBank/DDBJ databases">
        <title>Complete genome sequence of Serratia sp. ATCC 39006 LacA.</title>
        <authorList>
            <person name="Hampton H.G."/>
            <person name="Jackson S.A."/>
            <person name="Jauregui R."/>
            <person name="Poulter G.T.M."/>
            <person name="Salmond G.P.C."/>
            <person name="Fineran P.C."/>
        </authorList>
    </citation>
    <scope>NUCLEOTIDE SEQUENCE [LARGE SCALE GENOMIC DNA]</scope>
    <source>
        <strain evidence="3 6">ATCC 39006</strain>
    </source>
</reference>
<keyword evidence="1" id="KW-0328">Glycosyltransferase</keyword>
<evidence type="ECO:0000313" key="3">
    <source>
        <dbReference type="EMBL" id="AUG98674.1"/>
    </source>
</evidence>
<protein>
    <submittedName>
        <fullName evidence="4">Putative lipopolysaccharide heptosyltransferase III</fullName>
    </submittedName>
</protein>
<proteinExistence type="predicted"/>
<dbReference type="InterPro" id="IPR011916">
    <property type="entry name" value="LipoPS_heptosylTferase-III"/>
</dbReference>
<dbReference type="CDD" id="cd03789">
    <property type="entry name" value="GT9_LPS_heptosyltransferase"/>
    <property type="match status" value="1"/>
</dbReference>
<dbReference type="GO" id="GO:0008713">
    <property type="term" value="F:ADP-heptose-lipopolysaccharide heptosyltransferase activity"/>
    <property type="evidence" value="ECO:0007669"/>
    <property type="project" value="TreeGrafter"/>
</dbReference>
<reference evidence="4" key="4">
    <citation type="submission" date="2017-11" db="EMBL/GenBank/DDBJ databases">
        <title>Complete genome sequence of Serratia sp. ATCC 39006.</title>
        <authorList>
            <person name="Hampton H.G."/>
            <person name="Jackson S.A."/>
            <person name="Jauregui R."/>
            <person name="Poulter G.T.M."/>
            <person name="Salmond G.P.C."/>
            <person name="Fineran P.C."/>
        </authorList>
    </citation>
    <scope>NUCLEOTIDE SEQUENCE</scope>
    <source>
        <strain evidence="4">ATCC 39006</strain>
    </source>
</reference>
<evidence type="ECO:0000313" key="5">
    <source>
        <dbReference type="Proteomes" id="UP000017700"/>
    </source>
</evidence>
<sequence>MTSSNKVELKRILITKFRHHGDVLLTSPLFSILRKRYPDAQIDALVFAETAEMLALHPDIDHLYTVDKKWKKLGPFKQIAKEWALLKTLRQQRYDAIIHLTESMRGFWIARVAGIPLGVTFCNTRRDKLSFWKKTFQYRVPRVARRHTVESHLDTLRVLGIQPEGEERRLQLIPGDEADQALEQKLRAQQWQGQSFIVVHPTSRWLFKCWKSSAMAATINTLRERGHTIVLSASPADNEMTMIADIKSQLTYPVLDLSGQLSLKQLASLIGKAQLLLGVDSVPMHIASAMQTPVVALFGPSGDTEWAPWMTVNRVVVSDHHPCRPCGKDGCGGSKVSDCLQQIGVQQVLLAIDSALLEAQG</sequence>
<evidence type="ECO:0000313" key="6">
    <source>
        <dbReference type="Proteomes" id="UP000233778"/>
    </source>
</evidence>
<dbReference type="Proteomes" id="UP000017700">
    <property type="component" value="Chromosome"/>
</dbReference>
<dbReference type="PANTHER" id="PTHR30160">
    <property type="entry name" value="TETRAACYLDISACCHARIDE 4'-KINASE-RELATED"/>
    <property type="match status" value="1"/>
</dbReference>
<dbReference type="Gene3D" id="3.40.50.2000">
    <property type="entry name" value="Glycogen Phosphorylase B"/>
    <property type="match status" value="2"/>
</dbReference>
<dbReference type="InterPro" id="IPR051199">
    <property type="entry name" value="LPS_LOS_Heptosyltrfase"/>
</dbReference>
<organism evidence="4 5">
    <name type="scientific">Serratia sp. (strain ATCC 39006)</name>
    <name type="common">Prodigiosinella confusarubida</name>
    <dbReference type="NCBI Taxonomy" id="104623"/>
    <lineage>
        <taxon>Bacteria</taxon>
        <taxon>Pseudomonadati</taxon>
        <taxon>Pseudomonadota</taxon>
        <taxon>Gammaproteobacteria</taxon>
        <taxon>Enterobacterales</taxon>
        <taxon>Pectobacteriaceae</taxon>
        <taxon>Prodigiosinella</taxon>
    </lineage>
</organism>